<dbReference type="AlphaFoldDB" id="A0A080M9F9"/>
<dbReference type="EMBL" id="JDVG02000166">
    <property type="protein sequence ID" value="KFB73759.1"/>
    <property type="molecule type" value="Genomic_DNA"/>
</dbReference>
<accession>A0A080M9F9</accession>
<gene>
    <name evidence="1" type="ORF">AW09_000985</name>
</gene>
<organism evidence="1 2">
    <name type="scientific">Candidatus Accumulibacter phosphatis</name>
    <dbReference type="NCBI Taxonomy" id="327160"/>
    <lineage>
        <taxon>Bacteria</taxon>
        <taxon>Pseudomonadati</taxon>
        <taxon>Pseudomonadota</taxon>
        <taxon>Betaproteobacteria</taxon>
        <taxon>Candidatus Accumulibacter</taxon>
    </lineage>
</organism>
<sequence>MVFTSNAVLTGKLVTGRSGTLYTQDTGAITPYIPISPTDVQMVGQILKIVGGTGGFDGASGTIAVAGQEVGGAAFYTGEICVKNKK</sequence>
<comment type="caution">
    <text evidence="1">The sequence shown here is derived from an EMBL/GenBank/DDBJ whole genome shotgun (WGS) entry which is preliminary data.</text>
</comment>
<protein>
    <submittedName>
        <fullName evidence="1">Uncharacterized protein</fullName>
    </submittedName>
</protein>
<name>A0A080M9F9_9PROT</name>
<dbReference type="Proteomes" id="UP000020077">
    <property type="component" value="Unassembled WGS sequence"/>
</dbReference>
<evidence type="ECO:0000313" key="2">
    <source>
        <dbReference type="Proteomes" id="UP000020077"/>
    </source>
</evidence>
<reference evidence="1 2" key="1">
    <citation type="submission" date="2014-02" db="EMBL/GenBank/DDBJ databases">
        <title>Expanding our view of genomic diversity in Candidatus Accumulibacter clades.</title>
        <authorList>
            <person name="Skennerton C.T."/>
            <person name="Barr J.J."/>
            <person name="Slater F.R."/>
            <person name="Bond P.L."/>
            <person name="Tyson G.W."/>
        </authorList>
    </citation>
    <scope>NUCLEOTIDE SEQUENCE [LARGE SCALE GENOMIC DNA]</scope>
    <source>
        <strain evidence="2">BA-91</strain>
    </source>
</reference>
<proteinExistence type="predicted"/>
<evidence type="ECO:0000313" key="1">
    <source>
        <dbReference type="EMBL" id="KFB73759.1"/>
    </source>
</evidence>